<evidence type="ECO:0000259" key="2">
    <source>
        <dbReference type="Pfam" id="PF01757"/>
    </source>
</evidence>
<dbReference type="InterPro" id="IPR050879">
    <property type="entry name" value="Acyltransferase_3"/>
</dbReference>
<keyword evidence="1" id="KW-0472">Membrane</keyword>
<feature type="transmembrane region" description="Helical" evidence="1">
    <location>
        <begin position="287"/>
        <end position="307"/>
    </location>
</feature>
<proteinExistence type="predicted"/>
<dbReference type="PANTHER" id="PTHR23028:SF53">
    <property type="entry name" value="ACYL_TRANSF_3 DOMAIN-CONTAINING PROTEIN"/>
    <property type="match status" value="1"/>
</dbReference>
<evidence type="ECO:0000313" key="4">
    <source>
        <dbReference type="Proteomes" id="UP000029554"/>
    </source>
</evidence>
<dbReference type="OrthoDB" id="290051at2"/>
<evidence type="ECO:0000256" key="1">
    <source>
        <dbReference type="SAM" id="Phobius"/>
    </source>
</evidence>
<dbReference type="GO" id="GO:0009103">
    <property type="term" value="P:lipopolysaccharide biosynthetic process"/>
    <property type="evidence" value="ECO:0007669"/>
    <property type="project" value="TreeGrafter"/>
</dbReference>
<gene>
    <name evidence="3" type="ORF">LG45_07550</name>
</gene>
<dbReference type="AlphaFoldDB" id="A0A095SU18"/>
<name>A0A095SU18_9FLAO</name>
<comment type="caution">
    <text evidence="3">The sequence shown here is derived from an EMBL/GenBank/DDBJ whole genome shotgun (WGS) entry which is preliminary data.</text>
</comment>
<reference evidence="3 4" key="1">
    <citation type="submission" date="2014-09" db="EMBL/GenBank/DDBJ databases">
        <title>Whole Genome Shotgun of Flavobacterium aquatile LMG 4008.</title>
        <authorList>
            <person name="Gale A.N."/>
            <person name="Pipes S.E."/>
            <person name="Newman J.D."/>
        </authorList>
    </citation>
    <scope>NUCLEOTIDE SEQUENCE [LARGE SCALE GENOMIC DNA]</scope>
    <source>
        <strain evidence="3 4">LMG 4008</strain>
    </source>
</reference>
<feature type="transmembrane region" description="Helical" evidence="1">
    <location>
        <begin position="77"/>
        <end position="95"/>
    </location>
</feature>
<feature type="transmembrane region" description="Helical" evidence="1">
    <location>
        <begin position="242"/>
        <end position="266"/>
    </location>
</feature>
<dbReference type="RefSeq" id="WP_035125765.1">
    <property type="nucleotide sequence ID" value="NZ_JRHH01000003.1"/>
</dbReference>
<dbReference type="EMBL" id="JRHH01000003">
    <property type="protein sequence ID" value="KGD68141.1"/>
    <property type="molecule type" value="Genomic_DNA"/>
</dbReference>
<evidence type="ECO:0000313" key="3">
    <source>
        <dbReference type="EMBL" id="KGD68141.1"/>
    </source>
</evidence>
<keyword evidence="1" id="KW-0812">Transmembrane</keyword>
<feature type="domain" description="Acyltransferase 3" evidence="2">
    <location>
        <begin position="10"/>
        <end position="330"/>
    </location>
</feature>
<feature type="transmembrane region" description="Helical" evidence="1">
    <location>
        <begin position="220"/>
        <end position="236"/>
    </location>
</feature>
<feature type="transmembrane region" description="Helical" evidence="1">
    <location>
        <begin position="313"/>
        <end position="334"/>
    </location>
</feature>
<feature type="transmembrane region" description="Helical" evidence="1">
    <location>
        <begin position="36"/>
        <end position="57"/>
    </location>
</feature>
<protein>
    <recommendedName>
        <fullName evidence="2">Acyltransferase 3 domain-containing protein</fullName>
    </recommendedName>
</protein>
<dbReference type="STRING" id="1453498.LG45_07550"/>
<keyword evidence="1" id="KW-1133">Transmembrane helix</keyword>
<dbReference type="Proteomes" id="UP000029554">
    <property type="component" value="Unassembled WGS sequence"/>
</dbReference>
<dbReference type="eggNOG" id="COG1835">
    <property type="taxonomic scope" value="Bacteria"/>
</dbReference>
<feature type="transmembrane region" description="Helical" evidence="1">
    <location>
        <begin position="158"/>
        <end position="177"/>
    </location>
</feature>
<dbReference type="GO" id="GO:0016747">
    <property type="term" value="F:acyltransferase activity, transferring groups other than amino-acyl groups"/>
    <property type="evidence" value="ECO:0007669"/>
    <property type="project" value="InterPro"/>
</dbReference>
<accession>A0A095SU18</accession>
<dbReference type="Pfam" id="PF01757">
    <property type="entry name" value="Acyl_transf_3"/>
    <property type="match status" value="1"/>
</dbReference>
<keyword evidence="4" id="KW-1185">Reference proteome</keyword>
<dbReference type="GO" id="GO:0016020">
    <property type="term" value="C:membrane"/>
    <property type="evidence" value="ECO:0007669"/>
    <property type="project" value="TreeGrafter"/>
</dbReference>
<feature type="transmembrane region" description="Helical" evidence="1">
    <location>
        <begin position="189"/>
        <end position="208"/>
    </location>
</feature>
<dbReference type="PANTHER" id="PTHR23028">
    <property type="entry name" value="ACETYLTRANSFERASE"/>
    <property type="match status" value="1"/>
</dbReference>
<feature type="transmembrane region" description="Helical" evidence="1">
    <location>
        <begin position="115"/>
        <end position="146"/>
    </location>
</feature>
<dbReference type="InterPro" id="IPR002656">
    <property type="entry name" value="Acyl_transf_3_dom"/>
</dbReference>
<sequence>MTLANNRLRELDFLRGIAILLVFFRHKYLISYLAKMGWIGVDLFFVLSGFLVSNLLFKEYIKFGNIKPSLFLIRRGFKIYPIYYISYLIYLYYKLPLEKGQLKLVLADLIFLQNYIVGFGFAYVSSWSLAIEEHFYLLLVFILYFIYNRNVKIGLSKIIYVILISTLILRIFTNYSVDNDVFKYTMTHLRIDSLFAGVLIAYWCNFKFSALQKFYDTHRLKLYVIAFLVLLVTPFYDFSDSYWVRTFGFSFLYIAFGIILVSFLLSKNINKLLNTFFSAPLVDLISKIGYCSYSIYIIHILVLKTVIFDINYYLLLFLQLAITILIGFFMTYYIEKYFLQLRDKYYPKRSF</sequence>
<organism evidence="3 4">
    <name type="scientific">Flavobacterium aquatile LMG 4008 = ATCC 11947</name>
    <dbReference type="NCBI Taxonomy" id="1453498"/>
    <lineage>
        <taxon>Bacteria</taxon>
        <taxon>Pseudomonadati</taxon>
        <taxon>Bacteroidota</taxon>
        <taxon>Flavobacteriia</taxon>
        <taxon>Flavobacteriales</taxon>
        <taxon>Flavobacteriaceae</taxon>
        <taxon>Flavobacterium</taxon>
    </lineage>
</organism>